<dbReference type="OrthoDB" id="6199137at2"/>
<dbReference type="KEGG" id="avn:Avin_34310"/>
<reference evidence="3 4" key="1">
    <citation type="journal article" date="2009" name="J. Bacteriol.">
        <title>Genome sequence of Azotobacter vinelandii, an obligate aerobe specialized to support diverse anaerobic metabolic processes.</title>
        <authorList>
            <person name="Setubal J.C."/>
            <person name="dos Santos P."/>
            <person name="Goldman B.S."/>
            <person name="Ertesvag H."/>
            <person name="Espin G."/>
            <person name="Rubio L.M."/>
            <person name="Valla S."/>
            <person name="Almeida N.F."/>
            <person name="Balasubramanian D."/>
            <person name="Cromes L."/>
            <person name="Curatti L."/>
            <person name="Du Z."/>
            <person name="Godsy E."/>
            <person name="Goodner B."/>
            <person name="Hellner-Burris K."/>
            <person name="Hernandez J.A."/>
            <person name="Houmiel K."/>
            <person name="Imperial J."/>
            <person name="Kennedy C."/>
            <person name="Larson T.J."/>
            <person name="Latreille P."/>
            <person name="Ligon L.S."/>
            <person name="Lu J."/>
            <person name="Maerk M."/>
            <person name="Miller N.M."/>
            <person name="Norton S."/>
            <person name="O'Carroll I.P."/>
            <person name="Paulsen I."/>
            <person name="Raulfs E.C."/>
            <person name="Roemer R."/>
            <person name="Rosser J."/>
            <person name="Segura D."/>
            <person name="Slater S."/>
            <person name="Stricklin S.L."/>
            <person name="Studholme D.J."/>
            <person name="Sun J."/>
            <person name="Viana C.J."/>
            <person name="Wallin E."/>
            <person name="Wang B."/>
            <person name="Wheeler C."/>
            <person name="Zhu H."/>
            <person name="Dean D.R."/>
            <person name="Dixon R."/>
            <person name="Wood D."/>
        </authorList>
    </citation>
    <scope>NUCLEOTIDE SEQUENCE [LARGE SCALE GENOMIC DNA]</scope>
    <source>
        <strain evidence="4">DJ / ATCC BAA-1303</strain>
    </source>
</reference>
<evidence type="ECO:0000256" key="2">
    <source>
        <dbReference type="SAM" id="Phobius"/>
    </source>
</evidence>
<name>C1DQE4_AZOVD</name>
<dbReference type="HOGENOM" id="CLU_203653_2_0_6"/>
<organism evidence="3 4">
    <name type="scientific">Azotobacter vinelandii (strain DJ / ATCC BAA-1303)</name>
    <dbReference type="NCBI Taxonomy" id="322710"/>
    <lineage>
        <taxon>Bacteria</taxon>
        <taxon>Pseudomonadati</taxon>
        <taxon>Pseudomonadota</taxon>
        <taxon>Gammaproteobacteria</taxon>
        <taxon>Pseudomonadales</taxon>
        <taxon>Pseudomonadaceae</taxon>
        <taxon>Azotobacter</taxon>
    </lineage>
</organism>
<keyword evidence="2" id="KW-0812">Transmembrane</keyword>
<feature type="transmembrane region" description="Helical" evidence="2">
    <location>
        <begin position="37"/>
        <end position="58"/>
    </location>
</feature>
<dbReference type="EMBL" id="CP001157">
    <property type="protein sequence ID" value="ACO79580.1"/>
    <property type="molecule type" value="Genomic_DNA"/>
</dbReference>
<keyword evidence="2" id="KW-0472">Membrane</keyword>
<dbReference type="InterPro" id="IPR018895">
    <property type="entry name" value="DUF2474"/>
</dbReference>
<evidence type="ECO:0000313" key="4">
    <source>
        <dbReference type="Proteomes" id="UP000002424"/>
    </source>
</evidence>
<keyword evidence="2" id="KW-1133">Transmembrane helix</keyword>
<dbReference type="Proteomes" id="UP000002424">
    <property type="component" value="Chromosome"/>
</dbReference>
<sequence length="69" mass="7739">MSDPAILGISESGPKNEERSPMKSRSHHHDARWPRRLLWLVTIWTASVLCLGILAYGLRLIMRAAGLTT</sequence>
<evidence type="ECO:0008006" key="5">
    <source>
        <dbReference type="Google" id="ProtNLM"/>
    </source>
</evidence>
<protein>
    <recommendedName>
        <fullName evidence="5">Cyanide insensitive terminal oxidase, subunit III</fullName>
    </recommendedName>
</protein>
<proteinExistence type="predicted"/>
<dbReference type="EnsemblBacteria" id="ACO79580">
    <property type="protein sequence ID" value="ACO79580"/>
    <property type="gene ID" value="Avin_34310"/>
</dbReference>
<dbReference type="Pfam" id="PF10617">
    <property type="entry name" value="DUF2474"/>
    <property type="match status" value="1"/>
</dbReference>
<evidence type="ECO:0000313" key="3">
    <source>
        <dbReference type="EMBL" id="ACO79580.1"/>
    </source>
</evidence>
<evidence type="ECO:0000256" key="1">
    <source>
        <dbReference type="SAM" id="MobiDB-lite"/>
    </source>
</evidence>
<gene>
    <name evidence="3" type="ordered locus">Avin_34310</name>
</gene>
<dbReference type="AlphaFoldDB" id="C1DQE4"/>
<feature type="region of interest" description="Disordered" evidence="1">
    <location>
        <begin position="1"/>
        <end position="31"/>
    </location>
</feature>
<accession>C1DQE4</accession>
<keyword evidence="4" id="KW-1185">Reference proteome</keyword>